<dbReference type="EMBL" id="OZ035826">
    <property type="protein sequence ID" value="CAL1603742.1"/>
    <property type="molecule type" value="Genomic_DNA"/>
</dbReference>
<name>A0AAV2LTG2_KNICA</name>
<dbReference type="AlphaFoldDB" id="A0AAV2LTG2"/>
<organism evidence="2 3">
    <name type="scientific">Knipowitschia caucasica</name>
    <name type="common">Caucasian dwarf goby</name>
    <name type="synonym">Pomatoschistus caucasicus</name>
    <dbReference type="NCBI Taxonomy" id="637954"/>
    <lineage>
        <taxon>Eukaryota</taxon>
        <taxon>Metazoa</taxon>
        <taxon>Chordata</taxon>
        <taxon>Craniata</taxon>
        <taxon>Vertebrata</taxon>
        <taxon>Euteleostomi</taxon>
        <taxon>Actinopterygii</taxon>
        <taxon>Neopterygii</taxon>
        <taxon>Teleostei</taxon>
        <taxon>Neoteleostei</taxon>
        <taxon>Acanthomorphata</taxon>
        <taxon>Gobiaria</taxon>
        <taxon>Gobiiformes</taxon>
        <taxon>Gobioidei</taxon>
        <taxon>Gobiidae</taxon>
        <taxon>Gobiinae</taxon>
        <taxon>Knipowitschia</taxon>
    </lineage>
</organism>
<reference evidence="2 3" key="1">
    <citation type="submission" date="2024-04" db="EMBL/GenBank/DDBJ databases">
        <authorList>
            <person name="Waldvogel A.-M."/>
            <person name="Schoenle A."/>
        </authorList>
    </citation>
    <scope>NUCLEOTIDE SEQUENCE [LARGE SCALE GENOMIC DNA]</scope>
</reference>
<protein>
    <submittedName>
        <fullName evidence="2">Uncharacterized protein</fullName>
    </submittedName>
</protein>
<sequence>MSTPHPSCSATLLSISPAHCLPPPETFTVENTSVSLTPAHNKDGCSIFTSAPLTPTPSGPGTTAAPTAPIAPLHCTASANASAWKLLRTERCHPLLTGTNQQHQHKQRPPPQLLPAITFHCSLMTAPSTQPPPAHDPSPNTLSWAPGEVLRWDKGGGTRWRRRGRSDTDEGGHSRWWDSSEGIESHEYIN</sequence>
<proteinExistence type="predicted"/>
<evidence type="ECO:0000313" key="2">
    <source>
        <dbReference type="EMBL" id="CAL1603742.1"/>
    </source>
</evidence>
<evidence type="ECO:0000313" key="3">
    <source>
        <dbReference type="Proteomes" id="UP001497482"/>
    </source>
</evidence>
<keyword evidence="3" id="KW-1185">Reference proteome</keyword>
<evidence type="ECO:0000256" key="1">
    <source>
        <dbReference type="SAM" id="MobiDB-lite"/>
    </source>
</evidence>
<gene>
    <name evidence="2" type="ORF">KC01_LOCUS31379</name>
</gene>
<accession>A0AAV2LTG2</accession>
<dbReference type="Proteomes" id="UP001497482">
    <property type="component" value="Chromosome 4"/>
</dbReference>
<feature type="region of interest" description="Disordered" evidence="1">
    <location>
        <begin position="125"/>
        <end position="190"/>
    </location>
</feature>
<feature type="compositionally biased region" description="Basic and acidic residues" evidence="1">
    <location>
        <begin position="165"/>
        <end position="190"/>
    </location>
</feature>